<feature type="transmembrane region" description="Helical" evidence="2">
    <location>
        <begin position="787"/>
        <end position="820"/>
    </location>
</feature>
<sequence length="885" mass="99935">MSCWIRLGLEPTQDLNSIRQAYRGLLPSHHPETDPQGFQALREAYEEALRLAREGESSAASEADAAAQDDTPHPALQAFHRLLEEPALRFDPVAWQEYIAELDELPLDDLEALSWRLLHELRNCGPISHRCVGLLAQRLGWAEQLLCLEDPHEVEAFLQRLEQPDPFDTGLMRDWPPAAQLEALWYFRSLEYCFQQRPLFEYAQFAQTHTCLAFPDDQGLIQRLLVQFSQAGVASQTLHALLLERQRQAPDDQDLLYLLACQADALGAKQQAMDCWLRLWREHRHPQAERWLIELCTQYQSQRLPLLIQAFDSVSQPVSWPEDLADPAQLLGTPAQNPQTLARWLQASRLELGGIASQFIDWRLDGDDELPLLALLLDDPTEAQDRALHRLYWYAWALQRGEAELLRQILAQTPGEDALDALILEGFQRQAEQQLHWLQQAPVVQALVQFCQREDPAASLPEALATQQLHPACREWLRRMRNYGAPALHSLNRNFEMRRMFTVPFALQTQDKLAERGLLLPPMPDGEAAWNWHRQQLFMLALLEHPTRWLSLIPAQLPGQLHYPAEHPFAPLHGVLLQTLASPDGSNGLFGALDSADPAQALVANQMLTLRTLLDSAQLPSAAQLLASLENEPNVLDDYPLGKLLFCAVLYHDRSLDEEQRTRLRNRIEALYIEDYGYEPLRRNLVEGKTKHPPADLLHKQGIASRPFNDALDALDSLLNHCAPPKTRLLRALQKAKDDAELDPGLRCAIMALLSWSERMLRNDLKQAPAPFWAVWKLKSRLNRTGFALHLGAIALCGSLMLTAPMIVVVMGLLLVSGFLRRLRDIGQGVPALLLLLVVSRVLPVLPLMLLGLPGDKLPNRYGPPPGKAQQLDGGLQATLRRLNG</sequence>
<feature type="transmembrane region" description="Helical" evidence="2">
    <location>
        <begin position="832"/>
        <end position="853"/>
    </location>
</feature>
<keyword evidence="1" id="KW-0143">Chaperone</keyword>
<accession>A0A923FZB9</accession>
<reference evidence="4" key="3">
    <citation type="submission" date="2021-06" db="EMBL/GenBank/DDBJ databases">
        <title>Updating the genus Pseudomonas: Description of 43 new species and partition of the Pseudomonas putida group.</title>
        <authorList>
            <person name="Girard L."/>
            <person name="Lood C."/>
            <person name="Vandamme P."/>
            <person name="Rokni-Zadeh H."/>
            <person name="Van Noort V."/>
            <person name="Hofte M."/>
            <person name="Lavigne R."/>
            <person name="De Mot R."/>
        </authorList>
    </citation>
    <scope>NUCLEOTIDE SEQUENCE</scope>
    <source>
        <strain evidence="4">SWRI10</strain>
    </source>
</reference>
<protein>
    <submittedName>
        <fullName evidence="3">J domain-containing protein</fullName>
    </submittedName>
</protein>
<gene>
    <name evidence="4" type="ORF">HU737_015840</name>
    <name evidence="3" type="ORF">HU737_10640</name>
</gene>
<dbReference type="SUPFAM" id="SSF46565">
    <property type="entry name" value="Chaperone J-domain"/>
    <property type="match status" value="1"/>
</dbReference>
<dbReference type="EMBL" id="JABWRE010000006">
    <property type="protein sequence ID" value="MBC3441140.1"/>
    <property type="molecule type" value="Genomic_DNA"/>
</dbReference>
<organism evidence="3">
    <name type="scientific">Pseudomonas urmiensis</name>
    <dbReference type="NCBI Taxonomy" id="2745493"/>
    <lineage>
        <taxon>Bacteria</taxon>
        <taxon>Pseudomonadati</taxon>
        <taxon>Pseudomonadota</taxon>
        <taxon>Gammaproteobacteria</taxon>
        <taxon>Pseudomonadales</taxon>
        <taxon>Pseudomonadaceae</taxon>
        <taxon>Pseudomonas</taxon>
    </lineage>
</organism>
<evidence type="ECO:0000256" key="2">
    <source>
        <dbReference type="SAM" id="Phobius"/>
    </source>
</evidence>
<proteinExistence type="predicted"/>
<dbReference type="EMBL" id="JABWRE020000001">
    <property type="protein sequence ID" value="MBV4537444.1"/>
    <property type="molecule type" value="Genomic_DNA"/>
</dbReference>
<comment type="caution">
    <text evidence="3">The sequence shown here is derived from an EMBL/GenBank/DDBJ whole genome shotgun (WGS) entry which is preliminary data.</text>
</comment>
<keyword evidence="2" id="KW-0812">Transmembrane</keyword>
<evidence type="ECO:0000313" key="4">
    <source>
        <dbReference type="EMBL" id="MBV4537444.1"/>
    </source>
</evidence>
<dbReference type="Proteomes" id="UP000599879">
    <property type="component" value="Unassembled WGS sequence"/>
</dbReference>
<evidence type="ECO:0000256" key="1">
    <source>
        <dbReference type="ARBA" id="ARBA00023186"/>
    </source>
</evidence>
<keyword evidence="2" id="KW-1133">Transmembrane helix</keyword>
<reference evidence="3" key="1">
    <citation type="journal article" date="2020" name="Microorganisms">
        <title>Reliable Identification of Environmental Pseudomonas Isolates Using the rpoD Gene.</title>
        <authorList>
            <consortium name="The Broad Institute Genome Sequencing Platform"/>
            <person name="Girard L."/>
            <person name="Lood C."/>
            <person name="Rokni-Zadeh H."/>
            <person name="van Noort V."/>
            <person name="Lavigne R."/>
            <person name="De Mot R."/>
        </authorList>
    </citation>
    <scope>NUCLEOTIDE SEQUENCE</scope>
    <source>
        <strain evidence="3">SWRI10</strain>
    </source>
</reference>
<dbReference type="RefSeq" id="WP_186554690.1">
    <property type="nucleotide sequence ID" value="NZ_JABWRE020000001.1"/>
</dbReference>
<name>A0A923FZB9_9PSED</name>
<keyword evidence="2" id="KW-0472">Membrane</keyword>
<dbReference type="AlphaFoldDB" id="A0A923FZB9"/>
<dbReference type="InterPro" id="IPR036869">
    <property type="entry name" value="J_dom_sf"/>
</dbReference>
<evidence type="ECO:0000313" key="3">
    <source>
        <dbReference type="EMBL" id="MBC3441140.1"/>
    </source>
</evidence>
<reference evidence="3" key="2">
    <citation type="submission" date="2020-07" db="EMBL/GenBank/DDBJ databases">
        <authorList>
            <person name="Lood C."/>
            <person name="Girard L."/>
        </authorList>
    </citation>
    <scope>NUCLEOTIDE SEQUENCE</scope>
    <source>
        <strain evidence="3">SWRI10</strain>
    </source>
</reference>